<sequence>MTTSRFSQMKVVVGRGGFAMRDKCGCIDQLGKPQSFRELA</sequence>
<evidence type="ECO:0000313" key="2">
    <source>
        <dbReference type="Proteomes" id="UP000011885"/>
    </source>
</evidence>
<accession>M5UR78</accession>
<comment type="caution">
    <text evidence="1">The sequence shown here is derived from an EMBL/GenBank/DDBJ whole genome shotgun (WGS) entry which is preliminary data.</text>
</comment>
<evidence type="ECO:0000313" key="1">
    <source>
        <dbReference type="EMBL" id="EMI58498.1"/>
    </source>
</evidence>
<keyword evidence="2" id="KW-1185">Reference proteome</keyword>
<reference evidence="1 2" key="1">
    <citation type="journal article" date="2013" name="Mar. Genomics">
        <title>Expression of sulfatases in Rhodopirellula baltica and the diversity of sulfatases in the genus Rhodopirellula.</title>
        <authorList>
            <person name="Wegner C.E."/>
            <person name="Richter-Heitmann T."/>
            <person name="Klindworth A."/>
            <person name="Klockow C."/>
            <person name="Richter M."/>
            <person name="Achstetter T."/>
            <person name="Glockner F.O."/>
            <person name="Harder J."/>
        </authorList>
    </citation>
    <scope>NUCLEOTIDE SEQUENCE [LARGE SCALE GENOMIC DNA]</scope>
    <source>
        <strain evidence="1 2">SM41</strain>
    </source>
</reference>
<protein>
    <submittedName>
        <fullName evidence="1">Uncharacterized protein</fullName>
    </submittedName>
</protein>
<organism evidence="1 2">
    <name type="scientific">Rhodopirellula sallentina SM41</name>
    <dbReference type="NCBI Taxonomy" id="1263870"/>
    <lineage>
        <taxon>Bacteria</taxon>
        <taxon>Pseudomonadati</taxon>
        <taxon>Planctomycetota</taxon>
        <taxon>Planctomycetia</taxon>
        <taxon>Pirellulales</taxon>
        <taxon>Pirellulaceae</taxon>
        <taxon>Rhodopirellula</taxon>
    </lineage>
</organism>
<gene>
    <name evidence="1" type="ORF">RSSM_00025</name>
</gene>
<dbReference type="AlphaFoldDB" id="M5UR78"/>
<proteinExistence type="predicted"/>
<dbReference type="Proteomes" id="UP000011885">
    <property type="component" value="Unassembled WGS sequence"/>
</dbReference>
<name>M5UR78_9BACT</name>
<dbReference type="PATRIC" id="fig|1263870.3.peg.32"/>
<dbReference type="EMBL" id="ANOH01000003">
    <property type="protein sequence ID" value="EMI58498.1"/>
    <property type="molecule type" value="Genomic_DNA"/>
</dbReference>